<evidence type="ECO:0000313" key="2">
    <source>
        <dbReference type="Proteomes" id="UP000351155"/>
    </source>
</evidence>
<protein>
    <submittedName>
        <fullName evidence="1">Uncharacterized protein</fullName>
    </submittedName>
</protein>
<dbReference type="AlphaFoldDB" id="A0A484XRB0"/>
<proteinExistence type="predicted"/>
<organism evidence="1 2">
    <name type="scientific">Enterobacter cancerogenus</name>
    <dbReference type="NCBI Taxonomy" id="69218"/>
    <lineage>
        <taxon>Bacteria</taxon>
        <taxon>Pseudomonadati</taxon>
        <taxon>Pseudomonadota</taxon>
        <taxon>Gammaproteobacteria</taxon>
        <taxon>Enterobacterales</taxon>
        <taxon>Enterobacteriaceae</taxon>
        <taxon>Enterobacter</taxon>
        <taxon>Enterobacter cloacae complex</taxon>
    </lineage>
</organism>
<reference evidence="1 2" key="1">
    <citation type="submission" date="2019-03" db="EMBL/GenBank/DDBJ databases">
        <authorList>
            <consortium name="Pathogen Informatics"/>
        </authorList>
    </citation>
    <scope>NUCLEOTIDE SEQUENCE [LARGE SCALE GENOMIC DNA]</scope>
    <source>
        <strain evidence="1 2">NCTC12126</strain>
    </source>
</reference>
<dbReference type="Proteomes" id="UP000351155">
    <property type="component" value="Unassembled WGS sequence"/>
</dbReference>
<gene>
    <name evidence="1" type="ORF">NCTC12126_02359</name>
</gene>
<name>A0A484XRB0_9ENTR</name>
<accession>A0A484XRB0</accession>
<dbReference type="EMBL" id="CAADIW010000021">
    <property type="protein sequence ID" value="VFS25916.1"/>
    <property type="molecule type" value="Genomic_DNA"/>
</dbReference>
<sequence length="158" mass="17279">MKGGAKFNTMGFDRVIRKNITALAGIKLKVGIQKGAMATGGGLIAPYAANNNFGTKTKSGAQKIPSRPFMTFSADRIADWMETAAFYEVVNDVITGKITADMAAARIGMRAVDITRRTIRDSALYKPNAAMTIKRKGHARPLQESMSMFRNVKFVRVM</sequence>
<evidence type="ECO:0000313" key="1">
    <source>
        <dbReference type="EMBL" id="VFS25916.1"/>
    </source>
</evidence>